<dbReference type="RefSeq" id="WP_061971963.1">
    <property type="nucleotide sequence ID" value="NZ_FMAV01000002.1"/>
</dbReference>
<keyword evidence="2" id="KW-0808">Transferase</keyword>
<protein>
    <submittedName>
        <fullName evidence="2">Serine/threonine protein kinase</fullName>
    </submittedName>
</protein>
<dbReference type="Gene3D" id="3.30.565.10">
    <property type="entry name" value="Histidine kinase-like ATPase, C-terminal domain"/>
    <property type="match status" value="1"/>
</dbReference>
<dbReference type="AlphaFoldDB" id="A0A0V8J7X6"/>
<comment type="caution">
    <text evidence="2">The sequence shown here is derived from an EMBL/GenBank/DDBJ whole genome shotgun (WGS) entry which is preliminary data.</text>
</comment>
<keyword evidence="2" id="KW-0418">Kinase</keyword>
<gene>
    <name evidence="2" type="ORF">AS030_11320</name>
</gene>
<evidence type="ECO:0000313" key="2">
    <source>
        <dbReference type="EMBL" id="KSU83166.1"/>
    </source>
</evidence>
<name>A0A0V8J7X6_9BACL</name>
<accession>A0A0V8J7X6</accession>
<evidence type="ECO:0000313" key="3">
    <source>
        <dbReference type="Proteomes" id="UP000054099"/>
    </source>
</evidence>
<organism evidence="2 3">
    <name type="scientific">Fictibacillus enclensis</name>
    <dbReference type="NCBI Taxonomy" id="1017270"/>
    <lineage>
        <taxon>Bacteria</taxon>
        <taxon>Bacillati</taxon>
        <taxon>Bacillota</taxon>
        <taxon>Bacilli</taxon>
        <taxon>Bacillales</taxon>
        <taxon>Fictibacillaceae</taxon>
        <taxon>Fictibacillus</taxon>
    </lineage>
</organism>
<keyword evidence="2" id="KW-0723">Serine/threonine-protein kinase</keyword>
<proteinExistence type="predicted"/>
<dbReference type="OrthoDB" id="9799195at2"/>
<evidence type="ECO:0000259" key="1">
    <source>
        <dbReference type="SMART" id="SM00387"/>
    </source>
</evidence>
<dbReference type="InterPro" id="IPR003594">
    <property type="entry name" value="HATPase_dom"/>
</dbReference>
<reference evidence="2 3" key="1">
    <citation type="journal article" date="2014" name="Antonie Van Leeuwenhoek">
        <title>Fictibacillus enclensis sp. nov., isolated from marine sediment.</title>
        <authorList>
            <person name="Dastager S.G."/>
            <person name="Mawlankar R."/>
            <person name="Srinivasan K."/>
            <person name="Tang S.K."/>
            <person name="Lee J.C."/>
            <person name="Ramana V.V."/>
            <person name="Shouche Y.S."/>
        </authorList>
    </citation>
    <scope>NUCLEOTIDE SEQUENCE [LARGE SCALE GENOMIC DNA]</scope>
    <source>
        <strain evidence="2 3">NIO-1003</strain>
    </source>
</reference>
<dbReference type="EMBL" id="LNQN01000002">
    <property type="protein sequence ID" value="KSU83166.1"/>
    <property type="molecule type" value="Genomic_DNA"/>
</dbReference>
<dbReference type="Proteomes" id="UP000054099">
    <property type="component" value="Unassembled WGS sequence"/>
</dbReference>
<dbReference type="SMART" id="SM00387">
    <property type="entry name" value="HATPase_c"/>
    <property type="match status" value="1"/>
</dbReference>
<dbReference type="CDD" id="cd16934">
    <property type="entry name" value="HATPase_RsbT-like"/>
    <property type="match status" value="1"/>
</dbReference>
<sequence>MNYHQVTVEIKREYDIFIARQKGKVLAREIGFNAVDQVRIKTAISELARNIYLYAGEGKIIVEAIRENHRAGIRVSAVDRGPGIQDINLALQSGYTSSGGLGTGLPGVQKLMDIFNVHTMLEVGTEVTAIKWCMQRIN</sequence>
<dbReference type="GO" id="GO:0004674">
    <property type="term" value="F:protein serine/threonine kinase activity"/>
    <property type="evidence" value="ECO:0007669"/>
    <property type="project" value="UniProtKB-KW"/>
</dbReference>
<dbReference type="Pfam" id="PF02518">
    <property type="entry name" value="HATPase_c"/>
    <property type="match status" value="1"/>
</dbReference>
<feature type="domain" description="Histidine kinase/HSP90-like ATPase" evidence="1">
    <location>
        <begin position="35"/>
        <end position="135"/>
    </location>
</feature>
<dbReference type="InterPro" id="IPR036890">
    <property type="entry name" value="HATPase_C_sf"/>
</dbReference>
<dbReference type="SUPFAM" id="SSF55874">
    <property type="entry name" value="ATPase domain of HSP90 chaperone/DNA topoisomerase II/histidine kinase"/>
    <property type="match status" value="1"/>
</dbReference>
<keyword evidence="3" id="KW-1185">Reference proteome</keyword>